<protein>
    <submittedName>
        <fullName evidence="2">Uncharacterized protein</fullName>
    </submittedName>
</protein>
<keyword evidence="3" id="KW-1185">Reference proteome</keyword>
<evidence type="ECO:0000313" key="3">
    <source>
        <dbReference type="Proteomes" id="UP000318017"/>
    </source>
</evidence>
<feature type="region of interest" description="Disordered" evidence="1">
    <location>
        <begin position="43"/>
        <end position="62"/>
    </location>
</feature>
<dbReference type="AlphaFoldDB" id="A0A518G9G1"/>
<evidence type="ECO:0000313" key="2">
    <source>
        <dbReference type="EMBL" id="QDV25238.1"/>
    </source>
</evidence>
<dbReference type="Proteomes" id="UP000318017">
    <property type="component" value="Chromosome"/>
</dbReference>
<name>A0A518G9G1_9BACT</name>
<gene>
    <name evidence="2" type="ORF">Q31a_35610</name>
</gene>
<dbReference type="KEGG" id="ahel:Q31a_35610"/>
<proteinExistence type="predicted"/>
<reference evidence="2 3" key="1">
    <citation type="submission" date="2019-02" db="EMBL/GenBank/DDBJ databases">
        <title>Deep-cultivation of Planctomycetes and their phenomic and genomic characterization uncovers novel biology.</title>
        <authorList>
            <person name="Wiegand S."/>
            <person name="Jogler M."/>
            <person name="Boedeker C."/>
            <person name="Pinto D."/>
            <person name="Vollmers J."/>
            <person name="Rivas-Marin E."/>
            <person name="Kohn T."/>
            <person name="Peeters S.H."/>
            <person name="Heuer A."/>
            <person name="Rast P."/>
            <person name="Oberbeckmann S."/>
            <person name="Bunk B."/>
            <person name="Jeske O."/>
            <person name="Meyerdierks A."/>
            <person name="Storesund J.E."/>
            <person name="Kallscheuer N."/>
            <person name="Luecker S."/>
            <person name="Lage O.M."/>
            <person name="Pohl T."/>
            <person name="Merkel B.J."/>
            <person name="Hornburger P."/>
            <person name="Mueller R.-W."/>
            <person name="Bruemmer F."/>
            <person name="Labrenz M."/>
            <person name="Spormann A.M."/>
            <person name="Op den Camp H."/>
            <person name="Overmann J."/>
            <person name="Amann R."/>
            <person name="Jetten M.S.M."/>
            <person name="Mascher T."/>
            <person name="Medema M.H."/>
            <person name="Devos D.P."/>
            <person name="Kaster A.-K."/>
            <person name="Ovreas L."/>
            <person name="Rohde M."/>
            <person name="Galperin M.Y."/>
            <person name="Jogler C."/>
        </authorList>
    </citation>
    <scope>NUCLEOTIDE SEQUENCE [LARGE SCALE GENOMIC DNA]</scope>
    <source>
        <strain evidence="2 3">Q31a</strain>
    </source>
</reference>
<accession>A0A518G9G1</accession>
<dbReference type="EMBL" id="CP036298">
    <property type="protein sequence ID" value="QDV25238.1"/>
    <property type="molecule type" value="Genomic_DNA"/>
</dbReference>
<evidence type="ECO:0000256" key="1">
    <source>
        <dbReference type="SAM" id="MobiDB-lite"/>
    </source>
</evidence>
<organism evidence="2 3">
    <name type="scientific">Aureliella helgolandensis</name>
    <dbReference type="NCBI Taxonomy" id="2527968"/>
    <lineage>
        <taxon>Bacteria</taxon>
        <taxon>Pseudomonadati</taxon>
        <taxon>Planctomycetota</taxon>
        <taxon>Planctomycetia</taxon>
        <taxon>Pirellulales</taxon>
        <taxon>Pirellulaceae</taxon>
        <taxon>Aureliella</taxon>
    </lineage>
</organism>
<sequence>MNAADSTATNHIWHLYIDGPFGGGCRGKTEPCRTRRSLAAFSANGSQESGGRTKARTCGSDPGGDVRLQLQGHSGDAPNVMEAIGNEPFLKMLLMPQKSMEQYYYSHLGVGHL</sequence>